<accession>A0A9W6TJ36</accession>
<proteinExistence type="predicted"/>
<comment type="caution">
    <text evidence="2">The sequence shown here is derived from an EMBL/GenBank/DDBJ whole genome shotgun (WGS) entry which is preliminary data.</text>
</comment>
<keyword evidence="3" id="KW-1185">Reference proteome</keyword>
<gene>
    <name evidence="2" type="ORF">Plil01_000516400</name>
</gene>
<reference evidence="2" key="1">
    <citation type="submission" date="2023-04" db="EMBL/GenBank/DDBJ databases">
        <title>Phytophthora lilii NBRC 32176.</title>
        <authorList>
            <person name="Ichikawa N."/>
            <person name="Sato H."/>
            <person name="Tonouchi N."/>
        </authorList>
    </citation>
    <scope>NUCLEOTIDE SEQUENCE</scope>
    <source>
        <strain evidence="2">NBRC 32176</strain>
    </source>
</reference>
<protein>
    <submittedName>
        <fullName evidence="2">Unnamed protein product</fullName>
    </submittedName>
</protein>
<evidence type="ECO:0000313" key="2">
    <source>
        <dbReference type="EMBL" id="GMF15192.1"/>
    </source>
</evidence>
<organism evidence="2 3">
    <name type="scientific">Phytophthora lilii</name>
    <dbReference type="NCBI Taxonomy" id="2077276"/>
    <lineage>
        <taxon>Eukaryota</taxon>
        <taxon>Sar</taxon>
        <taxon>Stramenopiles</taxon>
        <taxon>Oomycota</taxon>
        <taxon>Peronosporomycetes</taxon>
        <taxon>Peronosporales</taxon>
        <taxon>Peronosporaceae</taxon>
        <taxon>Phytophthora</taxon>
    </lineage>
</organism>
<dbReference type="AlphaFoldDB" id="A0A9W6TJ36"/>
<evidence type="ECO:0000313" key="3">
    <source>
        <dbReference type="Proteomes" id="UP001165083"/>
    </source>
</evidence>
<dbReference type="Proteomes" id="UP001165083">
    <property type="component" value="Unassembled WGS sequence"/>
</dbReference>
<name>A0A9W6TJ36_9STRA</name>
<feature type="region of interest" description="Disordered" evidence="1">
    <location>
        <begin position="72"/>
        <end position="99"/>
    </location>
</feature>
<feature type="compositionally biased region" description="Low complexity" evidence="1">
    <location>
        <begin position="73"/>
        <end position="86"/>
    </location>
</feature>
<dbReference type="EMBL" id="BSXW01000217">
    <property type="protein sequence ID" value="GMF15192.1"/>
    <property type="molecule type" value="Genomic_DNA"/>
</dbReference>
<evidence type="ECO:0000256" key="1">
    <source>
        <dbReference type="SAM" id="MobiDB-lite"/>
    </source>
</evidence>
<sequence>MTIDGRGRDAYVLVVKQAGAFTHKSQDLHRFKAEIYQLNSLLSGDSSTTNRETGVDSSESATNVTASMVNMATRTNNSSSPTTSGTKRPRDEPEIIVIE</sequence>